<dbReference type="InterPro" id="IPR023404">
    <property type="entry name" value="rSAM_horseshoe"/>
</dbReference>
<dbReference type="InterPro" id="IPR006158">
    <property type="entry name" value="Cobalamin-bd"/>
</dbReference>
<dbReference type="InterPro" id="IPR006638">
    <property type="entry name" value="Elp3/MiaA/NifB-like_rSAM"/>
</dbReference>
<dbReference type="GO" id="GO:0046872">
    <property type="term" value="F:metal ion binding"/>
    <property type="evidence" value="ECO:0007669"/>
    <property type="project" value="UniProtKB-KW"/>
</dbReference>
<dbReference type="PROSITE" id="PS51918">
    <property type="entry name" value="RADICAL_SAM"/>
    <property type="match status" value="1"/>
</dbReference>
<dbReference type="CDD" id="cd01335">
    <property type="entry name" value="Radical_SAM"/>
    <property type="match status" value="1"/>
</dbReference>
<comment type="cofactor">
    <cofactor evidence="1">
        <name>[4Fe-4S] cluster</name>
        <dbReference type="ChEBI" id="CHEBI:49883"/>
    </cofactor>
</comment>
<dbReference type="PATRIC" id="fig|2209.56.peg.2628"/>
<dbReference type="Proteomes" id="UP000034152">
    <property type="component" value="Unassembled WGS sequence"/>
</dbReference>
<evidence type="ECO:0000259" key="9">
    <source>
        <dbReference type="PROSITE" id="PS51332"/>
    </source>
</evidence>
<organism evidence="12 13">
    <name type="scientific">Methanosarcina mazei</name>
    <name type="common">Methanosarcina frisia</name>
    <dbReference type="NCBI Taxonomy" id="2209"/>
    <lineage>
        <taxon>Archaea</taxon>
        <taxon>Methanobacteriati</taxon>
        <taxon>Methanobacteriota</taxon>
        <taxon>Stenosarchaea group</taxon>
        <taxon>Methanomicrobia</taxon>
        <taxon>Methanosarcinales</taxon>
        <taxon>Methanosarcinaceae</taxon>
        <taxon>Methanosarcina</taxon>
    </lineage>
</organism>
<dbReference type="InterPro" id="IPR034466">
    <property type="entry name" value="Methyltransferase_Class_B"/>
</dbReference>
<evidence type="ECO:0000313" key="12">
    <source>
        <dbReference type="EMBL" id="KKH88758.1"/>
    </source>
</evidence>
<dbReference type="Pfam" id="PF02310">
    <property type="entry name" value="B12-binding"/>
    <property type="match status" value="1"/>
</dbReference>
<feature type="domain" description="B12-binding" evidence="9">
    <location>
        <begin position="31"/>
        <end position="163"/>
    </location>
</feature>
<accession>A0A0F8RMQ9</accession>
<keyword evidence="7" id="KW-0408">Iron</keyword>
<dbReference type="GO" id="GO:0003824">
    <property type="term" value="F:catalytic activity"/>
    <property type="evidence" value="ECO:0007669"/>
    <property type="project" value="InterPro"/>
</dbReference>
<keyword evidence="5" id="KW-0949">S-adenosyl-L-methionine</keyword>
<dbReference type="GO" id="GO:0031419">
    <property type="term" value="F:cobalamin binding"/>
    <property type="evidence" value="ECO:0007669"/>
    <property type="project" value="InterPro"/>
</dbReference>
<evidence type="ECO:0000256" key="8">
    <source>
        <dbReference type="ARBA" id="ARBA00023014"/>
    </source>
</evidence>
<protein>
    <submittedName>
        <fullName evidence="12">Uncharacterized protein</fullName>
    </submittedName>
</protein>
<dbReference type="Gene3D" id="3.40.50.280">
    <property type="entry name" value="Cobalamin-binding domain"/>
    <property type="match status" value="1"/>
</dbReference>
<dbReference type="SUPFAM" id="SSF102114">
    <property type="entry name" value="Radical SAM enzymes"/>
    <property type="match status" value="1"/>
</dbReference>
<dbReference type="InterPro" id="IPR051198">
    <property type="entry name" value="BchE-like"/>
</dbReference>
<comment type="caution">
    <text evidence="12">The sequence shown here is derived from an EMBL/GenBank/DDBJ whole genome shotgun (WGS) entry which is preliminary data.</text>
</comment>
<dbReference type="InterPro" id="IPR007197">
    <property type="entry name" value="rSAM"/>
</dbReference>
<dbReference type="SUPFAM" id="SSF52242">
    <property type="entry name" value="Cobalamin (vitamin B12)-binding domain"/>
    <property type="match status" value="1"/>
</dbReference>
<feature type="domain" description="Radical SAM core" evidence="10">
    <location>
        <begin position="209"/>
        <end position="434"/>
    </location>
</feature>
<dbReference type="EMBL" id="JJOS01000116">
    <property type="protein sequence ID" value="KKF99455.1"/>
    <property type="molecule type" value="Genomic_DNA"/>
</dbReference>
<name>A0A0F8RMQ9_METMZ</name>
<evidence type="ECO:0000313" key="13">
    <source>
        <dbReference type="Proteomes" id="UP000034152"/>
    </source>
</evidence>
<sequence length="471" mass="54320">MRRYENINNTSDIFLIYPTYSSWYIELFQNKEAKDMRFNMPRCPPFGILYIASYLRSNGYKVDVRDISTEKIKKSEFIIMLEAINPKIVGLSVVSENYVSALQFCEAIKEWNSDTITVLGGPHVTFMDKEVCNNKCVDIVVRNEGELTFLELADYFVGNNFRRKPDSLNDIRGITFSNASGETVRTIKRPFIENLDLLPFPARDLINLDNYLVEGGIITSRGCPGACIFCAASALSGGKYRMRSVDNVLEEIEHLTDVYGCKYIHILDDTFTAVPERTEEFCKKKTEKGLEFKWYCESRVDVGSYDLFKKMADSGCFEVQFGVESGSQEVLRSIRKNVTLEQIENSVRWAREAGISDIICSFIIGHHTDTHDTVQETISFAEHLHYDYGVYPIFSMNTIYPGTYMFKNYEKLGVKIHTTDCNSNLMTSSTISTKYLDRDDIQRYYQIIHENFGKKYIEFEEQKLARRFSCE</sequence>
<dbReference type="GO" id="GO:0005829">
    <property type="term" value="C:cytosol"/>
    <property type="evidence" value="ECO:0007669"/>
    <property type="project" value="TreeGrafter"/>
</dbReference>
<dbReference type="Pfam" id="PF04055">
    <property type="entry name" value="Radical_SAM"/>
    <property type="match status" value="1"/>
</dbReference>
<dbReference type="CDD" id="cd02068">
    <property type="entry name" value="radical_SAM_B12_BD"/>
    <property type="match status" value="1"/>
</dbReference>
<keyword evidence="14" id="KW-1185">Reference proteome</keyword>
<evidence type="ECO:0000313" key="14">
    <source>
        <dbReference type="Proteomes" id="UP000034578"/>
    </source>
</evidence>
<evidence type="ECO:0000256" key="7">
    <source>
        <dbReference type="ARBA" id="ARBA00023004"/>
    </source>
</evidence>
<dbReference type="AlphaFoldDB" id="A0A0F8RMQ9"/>
<evidence type="ECO:0000256" key="1">
    <source>
        <dbReference type="ARBA" id="ARBA00001966"/>
    </source>
</evidence>
<dbReference type="SMART" id="SM00729">
    <property type="entry name" value="Elp3"/>
    <property type="match status" value="1"/>
</dbReference>
<keyword evidence="6" id="KW-0479">Metal-binding</keyword>
<dbReference type="PANTHER" id="PTHR43409">
    <property type="entry name" value="ANAEROBIC MAGNESIUM-PROTOPORPHYRIN IX MONOMETHYL ESTER CYCLASE-RELATED"/>
    <property type="match status" value="1"/>
</dbReference>
<evidence type="ECO:0000256" key="3">
    <source>
        <dbReference type="ARBA" id="ARBA00022603"/>
    </source>
</evidence>
<evidence type="ECO:0000256" key="4">
    <source>
        <dbReference type="ARBA" id="ARBA00022679"/>
    </source>
</evidence>
<dbReference type="PANTHER" id="PTHR43409:SF7">
    <property type="entry name" value="BLL1977 PROTEIN"/>
    <property type="match status" value="1"/>
</dbReference>
<keyword evidence="8" id="KW-0411">Iron-sulfur</keyword>
<gene>
    <name evidence="11" type="ORF">DU47_00380</name>
    <name evidence="12" type="ORF">DU80_12215</name>
</gene>
<dbReference type="PROSITE" id="PS51332">
    <property type="entry name" value="B12_BINDING"/>
    <property type="match status" value="1"/>
</dbReference>
<evidence type="ECO:0000259" key="10">
    <source>
        <dbReference type="PROSITE" id="PS51918"/>
    </source>
</evidence>
<dbReference type="EMBL" id="JJQU01000055">
    <property type="protein sequence ID" value="KKH88758.1"/>
    <property type="molecule type" value="Genomic_DNA"/>
</dbReference>
<dbReference type="SFLD" id="SFLDG01123">
    <property type="entry name" value="methyltransferase_(Class_B)"/>
    <property type="match status" value="1"/>
</dbReference>
<dbReference type="InterPro" id="IPR058240">
    <property type="entry name" value="rSAM_sf"/>
</dbReference>
<dbReference type="Gene3D" id="3.80.30.20">
    <property type="entry name" value="tm_1862 like domain"/>
    <property type="match status" value="1"/>
</dbReference>
<dbReference type="Proteomes" id="UP000034578">
    <property type="component" value="Unassembled WGS sequence"/>
</dbReference>
<evidence type="ECO:0000313" key="11">
    <source>
        <dbReference type="EMBL" id="KKF99455.1"/>
    </source>
</evidence>
<evidence type="ECO:0000256" key="2">
    <source>
        <dbReference type="ARBA" id="ARBA00010854"/>
    </source>
</evidence>
<dbReference type="GO" id="GO:0051539">
    <property type="term" value="F:4 iron, 4 sulfur cluster binding"/>
    <property type="evidence" value="ECO:0007669"/>
    <property type="project" value="UniProtKB-KW"/>
</dbReference>
<keyword evidence="4" id="KW-0808">Transferase</keyword>
<dbReference type="InterPro" id="IPR036724">
    <property type="entry name" value="Cobalamin-bd_sf"/>
</dbReference>
<dbReference type="SFLD" id="SFLDG01082">
    <property type="entry name" value="B12-binding_domain_containing"/>
    <property type="match status" value="1"/>
</dbReference>
<evidence type="ECO:0000256" key="6">
    <source>
        <dbReference type="ARBA" id="ARBA00022723"/>
    </source>
</evidence>
<keyword evidence="3" id="KW-0489">Methyltransferase</keyword>
<dbReference type="SFLD" id="SFLDS00029">
    <property type="entry name" value="Radical_SAM"/>
    <property type="match status" value="1"/>
</dbReference>
<comment type="similarity">
    <text evidence="2">Belongs to the methylamine corrinoid protein family.</text>
</comment>
<reference evidence="13 14" key="1">
    <citation type="journal article" date="2015" name="ISME J.">
        <title>Genomic and phenotypic differentiation among Methanosarcina mazei populations from Columbia River sediment.</title>
        <authorList>
            <person name="Youngblut N.D."/>
            <person name="Wirth J.S."/>
            <person name="Henriksen J.R."/>
            <person name="Smith M."/>
            <person name="Simon H."/>
            <person name="Metcalf W.W."/>
            <person name="Whitaker R.J."/>
        </authorList>
    </citation>
    <scope>NUCLEOTIDE SEQUENCE [LARGE SCALE GENOMIC DNA]</scope>
    <source>
        <strain evidence="12 13">1.H.M.2.1</strain>
        <strain evidence="11 14">2.F.A.2.4</strain>
    </source>
</reference>
<evidence type="ECO:0000256" key="5">
    <source>
        <dbReference type="ARBA" id="ARBA00022691"/>
    </source>
</evidence>
<proteinExistence type="inferred from homology"/>